<dbReference type="EMBL" id="CAJZBQ010000011">
    <property type="protein sequence ID" value="CAG9314026.1"/>
    <property type="molecule type" value="Genomic_DNA"/>
</dbReference>
<dbReference type="Gene3D" id="3.40.50.300">
    <property type="entry name" value="P-loop containing nucleotide triphosphate hydrolases"/>
    <property type="match status" value="1"/>
</dbReference>
<dbReference type="InterPro" id="IPR050227">
    <property type="entry name" value="Rab"/>
</dbReference>
<keyword evidence="4" id="KW-1185">Reference proteome</keyword>
<evidence type="ECO:0000313" key="3">
    <source>
        <dbReference type="EMBL" id="CAG9314026.1"/>
    </source>
</evidence>
<dbReference type="FunFam" id="3.40.50.300:FF:001447">
    <property type="entry name" value="Ras-related protein Rab-1B"/>
    <property type="match status" value="1"/>
</dbReference>
<dbReference type="CDD" id="cd00154">
    <property type="entry name" value="Rab"/>
    <property type="match status" value="1"/>
</dbReference>
<proteinExistence type="predicted"/>
<dbReference type="AlphaFoldDB" id="A0AAU9IJR7"/>
<dbReference type="SMART" id="SM00176">
    <property type="entry name" value="RAN"/>
    <property type="match status" value="1"/>
</dbReference>
<dbReference type="Pfam" id="PF00071">
    <property type="entry name" value="Ras"/>
    <property type="match status" value="1"/>
</dbReference>
<dbReference type="SMART" id="SM00173">
    <property type="entry name" value="RAS"/>
    <property type="match status" value="1"/>
</dbReference>
<dbReference type="PANTHER" id="PTHR47977">
    <property type="entry name" value="RAS-RELATED PROTEIN RAB"/>
    <property type="match status" value="1"/>
</dbReference>
<keyword evidence="2" id="KW-0342">GTP-binding</keyword>
<evidence type="ECO:0000256" key="2">
    <source>
        <dbReference type="ARBA" id="ARBA00023134"/>
    </source>
</evidence>
<protein>
    <submittedName>
        <fullName evidence="3">Uncharacterized protein</fullName>
    </submittedName>
</protein>
<dbReference type="SMART" id="SM00175">
    <property type="entry name" value="RAB"/>
    <property type="match status" value="1"/>
</dbReference>
<gene>
    <name evidence="3" type="ORF">BSTOLATCC_MIC9826</name>
</gene>
<dbReference type="GO" id="GO:0003924">
    <property type="term" value="F:GTPase activity"/>
    <property type="evidence" value="ECO:0007669"/>
    <property type="project" value="InterPro"/>
</dbReference>
<dbReference type="InterPro" id="IPR027417">
    <property type="entry name" value="P-loop_NTPase"/>
</dbReference>
<evidence type="ECO:0000313" key="4">
    <source>
        <dbReference type="Proteomes" id="UP001162131"/>
    </source>
</evidence>
<dbReference type="SMART" id="SM00174">
    <property type="entry name" value="RHO"/>
    <property type="match status" value="1"/>
</dbReference>
<comment type="caution">
    <text evidence="3">The sequence shown here is derived from an EMBL/GenBank/DDBJ whole genome shotgun (WGS) entry which is preliminary data.</text>
</comment>
<dbReference type="PRINTS" id="PR00449">
    <property type="entry name" value="RASTRNSFRMNG"/>
</dbReference>
<dbReference type="PROSITE" id="PS51419">
    <property type="entry name" value="RAB"/>
    <property type="match status" value="1"/>
</dbReference>
<organism evidence="3 4">
    <name type="scientific">Blepharisma stoltei</name>
    <dbReference type="NCBI Taxonomy" id="1481888"/>
    <lineage>
        <taxon>Eukaryota</taxon>
        <taxon>Sar</taxon>
        <taxon>Alveolata</taxon>
        <taxon>Ciliophora</taxon>
        <taxon>Postciliodesmatophora</taxon>
        <taxon>Heterotrichea</taxon>
        <taxon>Heterotrichida</taxon>
        <taxon>Blepharismidae</taxon>
        <taxon>Blepharisma</taxon>
    </lineage>
</organism>
<name>A0AAU9IJR7_9CILI</name>
<dbReference type="NCBIfam" id="TIGR00231">
    <property type="entry name" value="small_GTP"/>
    <property type="match status" value="1"/>
</dbReference>
<reference evidence="3" key="1">
    <citation type="submission" date="2021-09" db="EMBL/GenBank/DDBJ databases">
        <authorList>
            <consortium name="AG Swart"/>
            <person name="Singh M."/>
            <person name="Singh A."/>
            <person name="Seah K."/>
            <person name="Emmerich C."/>
        </authorList>
    </citation>
    <scope>NUCLEOTIDE SEQUENCE</scope>
    <source>
        <strain evidence="3">ATCC30299</strain>
    </source>
</reference>
<dbReference type="Proteomes" id="UP001162131">
    <property type="component" value="Unassembled WGS sequence"/>
</dbReference>
<dbReference type="GO" id="GO:0005525">
    <property type="term" value="F:GTP binding"/>
    <property type="evidence" value="ECO:0007669"/>
    <property type="project" value="UniProtKB-KW"/>
</dbReference>
<dbReference type="SUPFAM" id="SSF52540">
    <property type="entry name" value="P-loop containing nucleoside triphosphate hydrolases"/>
    <property type="match status" value="1"/>
</dbReference>
<dbReference type="PROSITE" id="PS51421">
    <property type="entry name" value="RAS"/>
    <property type="match status" value="1"/>
</dbReference>
<evidence type="ECO:0000256" key="1">
    <source>
        <dbReference type="ARBA" id="ARBA00022741"/>
    </source>
</evidence>
<keyword evidence="1" id="KW-0547">Nucleotide-binding</keyword>
<dbReference type="InterPro" id="IPR001806">
    <property type="entry name" value="Small_GTPase"/>
</dbReference>
<accession>A0AAU9IJR7</accession>
<dbReference type="InterPro" id="IPR005225">
    <property type="entry name" value="Small_GTP-bd"/>
</dbReference>
<sequence>MEGERDYDYFFKLLIVGDYGVGKSCLSTRFLDQSFKEIYQSTIGIDVNSRTLNLGGTLVKLQIFDTPGQSRFRNIATSYFNKADGFMIVFDKTDSSSFESTEMWMYEVDRHAKKSTIKMLVGSKSDLYDHEQVTKEEAKGKAMSYGIPYIETSAKSSLYVDEAFETIIRELIKQRKEFGTPLVSQPAPKISLTTENRNPTSQKCFL</sequence>